<proteinExistence type="predicted"/>
<protein>
    <submittedName>
        <fullName evidence="1">Uncharacterized protein</fullName>
    </submittedName>
</protein>
<evidence type="ECO:0000313" key="1">
    <source>
        <dbReference type="EMBL" id="EPG59147.1"/>
    </source>
</evidence>
<comment type="caution">
    <text evidence="1">The sequence shown here is derived from an EMBL/GenBank/DDBJ whole genome shotgun (WGS) entry which is preliminary data.</text>
</comment>
<sequence length="44" mass="5337">MRRGLLCGFLKRFSLLLFEFMGLLDRRFGKIRRNRSIDSFKLQT</sequence>
<gene>
    <name evidence="1" type="ORF">LEP1GSC103_3794</name>
</gene>
<organism evidence="1 2">
    <name type="scientific">Leptospira borgpetersenii serovar Javanica str. UI 09931</name>
    <dbReference type="NCBI Taxonomy" id="1049767"/>
    <lineage>
        <taxon>Bacteria</taxon>
        <taxon>Pseudomonadati</taxon>
        <taxon>Spirochaetota</taxon>
        <taxon>Spirochaetia</taxon>
        <taxon>Leptospirales</taxon>
        <taxon>Leptospiraceae</taxon>
        <taxon>Leptospira</taxon>
    </lineage>
</organism>
<name>A0AAV3JF33_LEPBO</name>
<dbReference type="EMBL" id="AHNP02000003">
    <property type="protein sequence ID" value="EPG59147.1"/>
    <property type="molecule type" value="Genomic_DNA"/>
</dbReference>
<reference evidence="1 2" key="1">
    <citation type="submission" date="2013-04" db="EMBL/GenBank/DDBJ databases">
        <authorList>
            <person name="Harkins D.M."/>
            <person name="Durkin A.S."/>
            <person name="Brinkac L.M."/>
            <person name="Haft D.H."/>
            <person name="Selengut J.D."/>
            <person name="Sanka R."/>
            <person name="DePew J."/>
            <person name="Purushe J."/>
            <person name="Chanthongthip A."/>
            <person name="Lattana O."/>
            <person name="Phetsouvanh R."/>
            <person name="Newton P.N."/>
            <person name="Vinetz J.M."/>
            <person name="Sutton G.G."/>
            <person name="Nierman W.C."/>
            <person name="Fouts D.E."/>
        </authorList>
    </citation>
    <scope>NUCLEOTIDE SEQUENCE [LARGE SCALE GENOMIC DNA]</scope>
    <source>
        <strain evidence="1 2">UI 09931</strain>
    </source>
</reference>
<accession>A0AAV3JF33</accession>
<dbReference type="Proteomes" id="UP000014570">
    <property type="component" value="Unassembled WGS sequence"/>
</dbReference>
<evidence type="ECO:0000313" key="2">
    <source>
        <dbReference type="Proteomes" id="UP000014570"/>
    </source>
</evidence>
<dbReference type="AlphaFoldDB" id="A0AAV3JF33"/>